<name>A0A8J3KEA8_9ACTN</name>
<organism evidence="2 3">
    <name type="scientific">Catellatospora citrea</name>
    <dbReference type="NCBI Taxonomy" id="53366"/>
    <lineage>
        <taxon>Bacteria</taxon>
        <taxon>Bacillati</taxon>
        <taxon>Actinomycetota</taxon>
        <taxon>Actinomycetes</taxon>
        <taxon>Micromonosporales</taxon>
        <taxon>Micromonosporaceae</taxon>
        <taxon>Catellatospora</taxon>
    </lineage>
</organism>
<proteinExistence type="predicted"/>
<dbReference type="EMBL" id="BONH01000001">
    <property type="protein sequence ID" value="GIF95625.1"/>
    <property type="molecule type" value="Genomic_DNA"/>
</dbReference>
<dbReference type="SUPFAM" id="SSF53901">
    <property type="entry name" value="Thiolase-like"/>
    <property type="match status" value="1"/>
</dbReference>
<keyword evidence="3" id="KW-1185">Reference proteome</keyword>
<dbReference type="Pfam" id="PF13723">
    <property type="entry name" value="Ketoacyl-synt_2"/>
    <property type="match status" value="1"/>
</dbReference>
<evidence type="ECO:0000259" key="1">
    <source>
        <dbReference type="Pfam" id="PF13723"/>
    </source>
</evidence>
<evidence type="ECO:0000313" key="3">
    <source>
        <dbReference type="Proteomes" id="UP000659904"/>
    </source>
</evidence>
<comment type="caution">
    <text evidence="2">The sequence shown here is derived from an EMBL/GenBank/DDBJ whole genome shotgun (WGS) entry which is preliminary data.</text>
</comment>
<feature type="domain" description="Beta-ketoacyl synthase-like N-terminal" evidence="1">
    <location>
        <begin position="59"/>
        <end position="159"/>
    </location>
</feature>
<sequence>MTPLVELARGAWPESEVDAEPPVLAGFVMSTFSPLVAEAAKRCLTRAHGQPPVAAERGLRTAVIVSSATGDAATAAEVATAVDGGRRLGPLLFFQAVPNAVAGYVAARWELGGPVVSLSPGGGPDPVAESLAEGLAMASLLIRDGDADEALIVVAEQALGDGGRDRALAVLVRDSEVNRPKECS</sequence>
<accession>A0A8J3KEA8</accession>
<protein>
    <recommendedName>
        <fullName evidence="1">Beta-ketoacyl synthase-like N-terminal domain-containing protein</fullName>
    </recommendedName>
</protein>
<dbReference type="InterPro" id="IPR016039">
    <property type="entry name" value="Thiolase-like"/>
</dbReference>
<dbReference type="GO" id="GO:0016746">
    <property type="term" value="F:acyltransferase activity"/>
    <property type="evidence" value="ECO:0007669"/>
    <property type="project" value="InterPro"/>
</dbReference>
<dbReference type="Proteomes" id="UP000659904">
    <property type="component" value="Unassembled WGS sequence"/>
</dbReference>
<dbReference type="AlphaFoldDB" id="A0A8J3KEA8"/>
<gene>
    <name evidence="2" type="ORF">Cci01nite_07190</name>
</gene>
<reference evidence="2 3" key="1">
    <citation type="submission" date="2021-01" db="EMBL/GenBank/DDBJ databases">
        <title>Whole genome shotgun sequence of Catellatospora citrea NBRC 14495.</title>
        <authorList>
            <person name="Komaki H."/>
            <person name="Tamura T."/>
        </authorList>
    </citation>
    <scope>NUCLEOTIDE SEQUENCE [LARGE SCALE GENOMIC DNA]</scope>
    <source>
        <strain evidence="2 3">NBRC 14495</strain>
    </source>
</reference>
<evidence type="ECO:0000313" key="2">
    <source>
        <dbReference type="EMBL" id="GIF95625.1"/>
    </source>
</evidence>
<dbReference type="Gene3D" id="3.40.47.10">
    <property type="match status" value="1"/>
</dbReference>
<dbReference type="InterPro" id="IPR014030">
    <property type="entry name" value="Ketoacyl_synth_N"/>
</dbReference>